<dbReference type="SMART" id="SM00066">
    <property type="entry name" value="GAL4"/>
    <property type="match status" value="1"/>
</dbReference>
<feature type="region of interest" description="Disordered" evidence="7">
    <location>
        <begin position="120"/>
        <end position="163"/>
    </location>
</feature>
<sequence length="925" mass="100815">MDFGVGISASSLRDVEAATRGPGQAGQARTAGGGDGGLGLGLGLGPGPSVGLGTGARNLKRRRPALACEQCRRRKIKCDRATPCGPCQRSQLDVCTFRPEWYKGTSTNITTCANAAQASSGTTDLASMPSLSRSGSGLLSRSSTMASRLDPQLGDMDQGSSRDLSTPLLALASPISEDWQRPLPGPGPASQSQGARFGTGSLSQSHQPITSGLLADRERNRERERERDQPQSSGASDTSFMDMSIDGDRRMTRSLDDRSTAEPPSQPHQQQKQRRLAPVRGCFVKSRFYGPSHWINASGEFGYVLEVQREAELDKHSEIQSLLNECKRLCRVCKSMPYSRDPPTATAFSVAAHSLADSLPPQRTCDELVRLYLRTFESVYRVLHVPTFRVQYASFWANPQAQTANSTFTAQLLLICALGSCFYQDKETSRASQRASALRWISTAHSWMSSPSEKSRLNISGLQTQCLRVLAKQAYPGGPELVWISAGALVRAAMQLGLHHDPSKLPGVGDFEAEIRRRLWATILDLQIQSSIESGGSPLISYTDYDCEPPSNFDDTQLDPNASSLPSLPRPVSVFTDASMQCALMRTLPIRLEVAKYLNDFSSQQTYDETLRLGHKLRGVLEEHTRLFRSFAGQRQQPTPFQIKLFELLTFRFLLALHFPFAIRAKKNPTYYFSHKVCLDLSLSLLHYNISTTVTTATANPALTANNNFQRPAAPEDDYTRLRVLGSGIFRDSPLRAVIFVCIELLMQMEPVDAEGGGGGSGSSLQAPLGQYPSIYNALGRQELHKVVAEYVQLLARRIEAGETTVRGHVFFSGVLAHLDALQAGRPARADILAAMRKSLEFCQGMLKAIAQEHYAATAASRVESENGSAFLEDIGSLLAGVGPGSTASSAESAGTFDSTAWFDFLLPGQDAGLQFDMDDNALSF</sequence>
<gene>
    <name evidence="9" type="ORF">B0T19DRAFT_458077</name>
</gene>
<evidence type="ECO:0000313" key="9">
    <source>
        <dbReference type="EMBL" id="KAK3332998.1"/>
    </source>
</evidence>
<keyword evidence="3" id="KW-0805">Transcription regulation</keyword>
<evidence type="ECO:0000256" key="4">
    <source>
        <dbReference type="ARBA" id="ARBA00023125"/>
    </source>
</evidence>
<dbReference type="Pfam" id="PF04082">
    <property type="entry name" value="Fungal_trans"/>
    <property type="match status" value="1"/>
</dbReference>
<feature type="compositionally biased region" description="Polar residues" evidence="7">
    <location>
        <begin position="230"/>
        <end position="241"/>
    </location>
</feature>
<accession>A0AAE0IXB6</accession>
<name>A0AAE0IXB6_9PEZI</name>
<feature type="compositionally biased region" description="Low complexity" evidence="7">
    <location>
        <begin position="21"/>
        <end position="30"/>
    </location>
</feature>
<dbReference type="CDD" id="cd00067">
    <property type="entry name" value="GAL4"/>
    <property type="match status" value="1"/>
</dbReference>
<feature type="compositionally biased region" description="Basic and acidic residues" evidence="7">
    <location>
        <begin position="215"/>
        <end position="229"/>
    </location>
</feature>
<keyword evidence="5" id="KW-0804">Transcription</keyword>
<feature type="compositionally biased region" description="Polar residues" evidence="7">
    <location>
        <begin position="189"/>
        <end position="210"/>
    </location>
</feature>
<dbReference type="AlphaFoldDB" id="A0AAE0IXB6"/>
<dbReference type="InterPro" id="IPR001138">
    <property type="entry name" value="Zn2Cys6_DnaBD"/>
</dbReference>
<dbReference type="GO" id="GO:0006351">
    <property type="term" value="P:DNA-templated transcription"/>
    <property type="evidence" value="ECO:0007669"/>
    <property type="project" value="InterPro"/>
</dbReference>
<dbReference type="GO" id="GO:0008270">
    <property type="term" value="F:zinc ion binding"/>
    <property type="evidence" value="ECO:0007669"/>
    <property type="project" value="InterPro"/>
</dbReference>
<reference evidence="9" key="1">
    <citation type="journal article" date="2023" name="Mol. Phylogenet. Evol.">
        <title>Genome-scale phylogeny and comparative genomics of the fungal order Sordariales.</title>
        <authorList>
            <person name="Hensen N."/>
            <person name="Bonometti L."/>
            <person name="Westerberg I."/>
            <person name="Brannstrom I.O."/>
            <person name="Guillou S."/>
            <person name="Cros-Aarteil S."/>
            <person name="Calhoun S."/>
            <person name="Haridas S."/>
            <person name="Kuo A."/>
            <person name="Mondo S."/>
            <person name="Pangilinan J."/>
            <person name="Riley R."/>
            <person name="LaButti K."/>
            <person name="Andreopoulos B."/>
            <person name="Lipzen A."/>
            <person name="Chen C."/>
            <person name="Yan M."/>
            <person name="Daum C."/>
            <person name="Ng V."/>
            <person name="Clum A."/>
            <person name="Steindorff A."/>
            <person name="Ohm R.A."/>
            <person name="Martin F."/>
            <person name="Silar P."/>
            <person name="Natvig D.O."/>
            <person name="Lalanne C."/>
            <person name="Gautier V."/>
            <person name="Ament-Velasquez S.L."/>
            <person name="Kruys A."/>
            <person name="Hutchinson M.I."/>
            <person name="Powell A.J."/>
            <person name="Barry K."/>
            <person name="Miller A.N."/>
            <person name="Grigoriev I.V."/>
            <person name="Debuchy R."/>
            <person name="Gladieux P."/>
            <person name="Hiltunen Thoren M."/>
            <person name="Johannesson H."/>
        </authorList>
    </citation>
    <scope>NUCLEOTIDE SEQUENCE</scope>
    <source>
        <strain evidence="9">SMH4131-1</strain>
    </source>
</reference>
<feature type="compositionally biased region" description="Basic and acidic residues" evidence="7">
    <location>
        <begin position="246"/>
        <end position="260"/>
    </location>
</feature>
<dbReference type="SUPFAM" id="SSF57701">
    <property type="entry name" value="Zn2/Cys6 DNA-binding domain"/>
    <property type="match status" value="1"/>
</dbReference>
<dbReference type="EMBL" id="JAUEPO010000002">
    <property type="protein sequence ID" value="KAK3332998.1"/>
    <property type="molecule type" value="Genomic_DNA"/>
</dbReference>
<keyword evidence="6" id="KW-0539">Nucleus</keyword>
<organism evidence="9 10">
    <name type="scientific">Cercophora scortea</name>
    <dbReference type="NCBI Taxonomy" id="314031"/>
    <lineage>
        <taxon>Eukaryota</taxon>
        <taxon>Fungi</taxon>
        <taxon>Dikarya</taxon>
        <taxon>Ascomycota</taxon>
        <taxon>Pezizomycotina</taxon>
        <taxon>Sordariomycetes</taxon>
        <taxon>Sordariomycetidae</taxon>
        <taxon>Sordariales</taxon>
        <taxon>Lasiosphaeriaceae</taxon>
        <taxon>Cercophora</taxon>
    </lineage>
</organism>
<dbReference type="CDD" id="cd12148">
    <property type="entry name" value="fungal_TF_MHR"/>
    <property type="match status" value="1"/>
</dbReference>
<proteinExistence type="predicted"/>
<evidence type="ECO:0000256" key="1">
    <source>
        <dbReference type="ARBA" id="ARBA00022723"/>
    </source>
</evidence>
<dbReference type="Gene3D" id="4.10.240.10">
    <property type="entry name" value="Zn(2)-C6 fungal-type DNA-binding domain"/>
    <property type="match status" value="1"/>
</dbReference>
<dbReference type="Proteomes" id="UP001286456">
    <property type="component" value="Unassembled WGS sequence"/>
</dbReference>
<dbReference type="GO" id="GO:0000978">
    <property type="term" value="F:RNA polymerase II cis-regulatory region sequence-specific DNA binding"/>
    <property type="evidence" value="ECO:0007669"/>
    <property type="project" value="TreeGrafter"/>
</dbReference>
<feature type="domain" description="Zn(2)-C6 fungal-type" evidence="8">
    <location>
        <begin position="67"/>
        <end position="97"/>
    </location>
</feature>
<evidence type="ECO:0000256" key="3">
    <source>
        <dbReference type="ARBA" id="ARBA00023015"/>
    </source>
</evidence>
<dbReference type="PROSITE" id="PS00463">
    <property type="entry name" value="ZN2_CY6_FUNGAL_1"/>
    <property type="match status" value="1"/>
</dbReference>
<feature type="region of interest" description="Disordered" evidence="7">
    <location>
        <begin position="176"/>
        <end position="276"/>
    </location>
</feature>
<dbReference type="PANTHER" id="PTHR31944">
    <property type="entry name" value="HEME-RESPONSIVE ZINC FINGER TRANSCRIPTION FACTOR HAP1"/>
    <property type="match status" value="1"/>
</dbReference>
<evidence type="ECO:0000256" key="6">
    <source>
        <dbReference type="ARBA" id="ARBA00023242"/>
    </source>
</evidence>
<dbReference type="Pfam" id="PF00172">
    <property type="entry name" value="Zn_clus"/>
    <property type="match status" value="1"/>
</dbReference>
<keyword evidence="4" id="KW-0238">DNA-binding</keyword>
<dbReference type="GO" id="GO:0005634">
    <property type="term" value="C:nucleus"/>
    <property type="evidence" value="ECO:0007669"/>
    <property type="project" value="TreeGrafter"/>
</dbReference>
<protein>
    <recommendedName>
        <fullName evidence="8">Zn(2)-C6 fungal-type domain-containing protein</fullName>
    </recommendedName>
</protein>
<reference evidence="9" key="2">
    <citation type="submission" date="2023-06" db="EMBL/GenBank/DDBJ databases">
        <authorList>
            <consortium name="Lawrence Berkeley National Laboratory"/>
            <person name="Haridas S."/>
            <person name="Hensen N."/>
            <person name="Bonometti L."/>
            <person name="Westerberg I."/>
            <person name="Brannstrom I.O."/>
            <person name="Guillou S."/>
            <person name="Cros-Aarteil S."/>
            <person name="Calhoun S."/>
            <person name="Kuo A."/>
            <person name="Mondo S."/>
            <person name="Pangilinan J."/>
            <person name="Riley R."/>
            <person name="Labutti K."/>
            <person name="Andreopoulos B."/>
            <person name="Lipzen A."/>
            <person name="Chen C."/>
            <person name="Yanf M."/>
            <person name="Daum C."/>
            <person name="Ng V."/>
            <person name="Clum A."/>
            <person name="Steindorff A."/>
            <person name="Ohm R."/>
            <person name="Martin F."/>
            <person name="Silar P."/>
            <person name="Natvig D."/>
            <person name="Lalanne C."/>
            <person name="Gautier V."/>
            <person name="Ament-Velasquez S.L."/>
            <person name="Kruys A."/>
            <person name="Hutchinson M.I."/>
            <person name="Powell A.J."/>
            <person name="Barry K."/>
            <person name="Miller A.N."/>
            <person name="Grigoriev I.V."/>
            <person name="Debuchy R."/>
            <person name="Gladieux P."/>
            <person name="Thoren M.H."/>
            <person name="Johannesson H."/>
        </authorList>
    </citation>
    <scope>NUCLEOTIDE SEQUENCE</scope>
    <source>
        <strain evidence="9">SMH4131-1</strain>
    </source>
</reference>
<dbReference type="PROSITE" id="PS50048">
    <property type="entry name" value="ZN2_CY6_FUNGAL_2"/>
    <property type="match status" value="1"/>
</dbReference>
<feature type="region of interest" description="Disordered" evidence="7">
    <location>
        <begin position="15"/>
        <end position="34"/>
    </location>
</feature>
<evidence type="ECO:0000256" key="2">
    <source>
        <dbReference type="ARBA" id="ARBA00022833"/>
    </source>
</evidence>
<dbReference type="PANTHER" id="PTHR31944:SF131">
    <property type="entry name" value="HEME-RESPONSIVE ZINC FINGER TRANSCRIPTION FACTOR HAP1"/>
    <property type="match status" value="1"/>
</dbReference>
<evidence type="ECO:0000313" key="10">
    <source>
        <dbReference type="Proteomes" id="UP001286456"/>
    </source>
</evidence>
<keyword evidence="10" id="KW-1185">Reference proteome</keyword>
<dbReference type="InterPro" id="IPR007219">
    <property type="entry name" value="XnlR_reg_dom"/>
</dbReference>
<feature type="compositionally biased region" description="Low complexity" evidence="7">
    <location>
        <begin position="130"/>
        <end position="143"/>
    </location>
</feature>
<dbReference type="SMART" id="SM00906">
    <property type="entry name" value="Fungal_trans"/>
    <property type="match status" value="1"/>
</dbReference>
<dbReference type="InterPro" id="IPR051430">
    <property type="entry name" value="Fungal_TF_Env_Response"/>
</dbReference>
<keyword evidence="2" id="KW-0862">Zinc</keyword>
<dbReference type="GO" id="GO:0001228">
    <property type="term" value="F:DNA-binding transcription activator activity, RNA polymerase II-specific"/>
    <property type="evidence" value="ECO:0007669"/>
    <property type="project" value="TreeGrafter"/>
</dbReference>
<comment type="caution">
    <text evidence="9">The sequence shown here is derived from an EMBL/GenBank/DDBJ whole genome shotgun (WGS) entry which is preliminary data.</text>
</comment>
<dbReference type="InterPro" id="IPR036864">
    <property type="entry name" value="Zn2-C6_fun-type_DNA-bd_sf"/>
</dbReference>
<evidence type="ECO:0000256" key="5">
    <source>
        <dbReference type="ARBA" id="ARBA00023163"/>
    </source>
</evidence>
<evidence type="ECO:0000256" key="7">
    <source>
        <dbReference type="SAM" id="MobiDB-lite"/>
    </source>
</evidence>
<evidence type="ECO:0000259" key="8">
    <source>
        <dbReference type="PROSITE" id="PS50048"/>
    </source>
</evidence>
<keyword evidence="1" id="KW-0479">Metal-binding</keyword>